<name>A0A7W6EX79_9SPHN</name>
<dbReference type="AlphaFoldDB" id="A0A7W6EX79"/>
<dbReference type="PANTHER" id="PTHR30485">
    <property type="entry name" value="NI/FE-HYDROGENASE 1 B-TYPE CYTOCHROME SUBUNIT"/>
    <property type="match status" value="1"/>
</dbReference>
<dbReference type="EMBL" id="JACICY010000009">
    <property type="protein sequence ID" value="MBB3862098.1"/>
    <property type="molecule type" value="Genomic_DNA"/>
</dbReference>
<keyword evidence="2" id="KW-1003">Cell membrane</keyword>
<dbReference type="PANTHER" id="PTHR30485:SF2">
    <property type="entry name" value="BLL0597 PROTEIN"/>
    <property type="match status" value="1"/>
</dbReference>
<reference evidence="8 9" key="1">
    <citation type="submission" date="2020-08" db="EMBL/GenBank/DDBJ databases">
        <title>Genomic Encyclopedia of Type Strains, Phase IV (KMG-IV): sequencing the most valuable type-strain genomes for metagenomic binning, comparative biology and taxonomic classification.</title>
        <authorList>
            <person name="Goeker M."/>
        </authorList>
    </citation>
    <scope>NUCLEOTIDE SEQUENCE [LARGE SCALE GENOMIC DNA]</scope>
    <source>
        <strain evidence="8 9">DSM 14552</strain>
    </source>
</reference>
<evidence type="ECO:0000256" key="3">
    <source>
        <dbReference type="ARBA" id="ARBA00022692"/>
    </source>
</evidence>
<evidence type="ECO:0000313" key="8">
    <source>
        <dbReference type="EMBL" id="MBB3862098.1"/>
    </source>
</evidence>
<evidence type="ECO:0000256" key="4">
    <source>
        <dbReference type="ARBA" id="ARBA00022989"/>
    </source>
</evidence>
<feature type="transmembrane region" description="Helical" evidence="6">
    <location>
        <begin position="55"/>
        <end position="76"/>
    </location>
</feature>
<evidence type="ECO:0000256" key="1">
    <source>
        <dbReference type="ARBA" id="ARBA00004651"/>
    </source>
</evidence>
<dbReference type="GO" id="GO:0020037">
    <property type="term" value="F:heme binding"/>
    <property type="evidence" value="ECO:0007669"/>
    <property type="project" value="TreeGrafter"/>
</dbReference>
<keyword evidence="4 6" id="KW-1133">Transmembrane helix</keyword>
<accession>A0A7W6EX79</accession>
<protein>
    <submittedName>
        <fullName evidence="8">Cytochrome b</fullName>
    </submittedName>
</protein>
<dbReference type="Gene3D" id="1.20.950.20">
    <property type="entry name" value="Transmembrane di-heme cytochromes, Chain C"/>
    <property type="match status" value="1"/>
</dbReference>
<feature type="domain" description="Cytochrome b561 bacterial/Ni-hydrogenase" evidence="7">
    <location>
        <begin position="26"/>
        <end position="183"/>
    </location>
</feature>
<dbReference type="Pfam" id="PF01292">
    <property type="entry name" value="Ni_hydr_CYTB"/>
    <property type="match status" value="1"/>
</dbReference>
<feature type="transmembrane region" description="Helical" evidence="6">
    <location>
        <begin position="33"/>
        <end position="49"/>
    </location>
</feature>
<dbReference type="GO" id="GO:0005886">
    <property type="term" value="C:plasma membrane"/>
    <property type="evidence" value="ECO:0007669"/>
    <property type="project" value="UniProtKB-SubCell"/>
</dbReference>
<evidence type="ECO:0000256" key="6">
    <source>
        <dbReference type="SAM" id="Phobius"/>
    </source>
</evidence>
<evidence type="ECO:0000256" key="2">
    <source>
        <dbReference type="ARBA" id="ARBA00022475"/>
    </source>
</evidence>
<comment type="caution">
    <text evidence="8">The sequence shown here is derived from an EMBL/GenBank/DDBJ whole genome shotgun (WGS) entry which is preliminary data.</text>
</comment>
<dbReference type="InterPro" id="IPR016174">
    <property type="entry name" value="Di-haem_cyt_TM"/>
</dbReference>
<dbReference type="SUPFAM" id="SSF81342">
    <property type="entry name" value="Transmembrane di-heme cytochromes"/>
    <property type="match status" value="1"/>
</dbReference>
<keyword evidence="5 6" id="KW-0472">Membrane</keyword>
<evidence type="ECO:0000256" key="5">
    <source>
        <dbReference type="ARBA" id="ARBA00023136"/>
    </source>
</evidence>
<keyword evidence="9" id="KW-1185">Reference proteome</keyword>
<evidence type="ECO:0000313" key="9">
    <source>
        <dbReference type="Proteomes" id="UP000562395"/>
    </source>
</evidence>
<feature type="transmembrane region" description="Helical" evidence="6">
    <location>
        <begin position="149"/>
        <end position="171"/>
    </location>
</feature>
<dbReference type="GO" id="GO:0009055">
    <property type="term" value="F:electron transfer activity"/>
    <property type="evidence" value="ECO:0007669"/>
    <property type="project" value="InterPro"/>
</dbReference>
<gene>
    <name evidence="8" type="ORF">GGQ88_003392</name>
</gene>
<dbReference type="Proteomes" id="UP000562395">
    <property type="component" value="Unassembled WGS sequence"/>
</dbReference>
<feature type="transmembrane region" description="Helical" evidence="6">
    <location>
        <begin position="115"/>
        <end position="137"/>
    </location>
</feature>
<organism evidence="8 9">
    <name type="scientific">Novosphingobium hassiacum</name>
    <dbReference type="NCBI Taxonomy" id="173676"/>
    <lineage>
        <taxon>Bacteria</taxon>
        <taxon>Pseudomonadati</taxon>
        <taxon>Pseudomonadota</taxon>
        <taxon>Alphaproteobacteria</taxon>
        <taxon>Sphingomonadales</taxon>
        <taxon>Sphingomonadaceae</taxon>
        <taxon>Novosphingobium</taxon>
    </lineage>
</organism>
<dbReference type="GO" id="GO:0022904">
    <property type="term" value="P:respiratory electron transport chain"/>
    <property type="evidence" value="ECO:0007669"/>
    <property type="project" value="InterPro"/>
</dbReference>
<proteinExistence type="predicted"/>
<sequence length="250" mass="26075">MEVTVTNSSISPNPSTSVTSGAHLRVWDLPVRLFHWLFVATMLIAFLSSEEDSALAPWHIPAGWVVAVLIAFRLVWGFVGGEHARFANFLKPGKIAHHLGDMFTGKPARSVGHNALGGVAIIALLGSAGGIVYTGATMQGESGEGLHEALANILLVLIALHVIAVIAMSLLTRENLISAFITGNKRAALHPGVPDAQPPATLAVPLALITIGGSAYAATALDPLAFTPGVRAEVGEQGHGARAESEHDND</sequence>
<dbReference type="InterPro" id="IPR011577">
    <property type="entry name" value="Cyt_b561_bac/Ni-Hgenase"/>
</dbReference>
<evidence type="ECO:0000259" key="7">
    <source>
        <dbReference type="Pfam" id="PF01292"/>
    </source>
</evidence>
<dbReference type="InterPro" id="IPR051542">
    <property type="entry name" value="Hydrogenase_cytochrome"/>
</dbReference>
<comment type="subcellular location">
    <subcellularLocation>
        <location evidence="1">Cell membrane</location>
        <topology evidence="1">Multi-pass membrane protein</topology>
    </subcellularLocation>
</comment>
<keyword evidence="3 6" id="KW-0812">Transmembrane</keyword>